<dbReference type="GO" id="GO:0050661">
    <property type="term" value="F:NADP binding"/>
    <property type="evidence" value="ECO:0007669"/>
    <property type="project" value="InterPro"/>
</dbReference>
<keyword evidence="3" id="KW-0285">Flavoprotein</keyword>
<dbReference type="EMBL" id="LGRB01000019">
    <property type="protein sequence ID" value="OCT45693.1"/>
    <property type="molecule type" value="Genomic_DNA"/>
</dbReference>
<evidence type="ECO:0000256" key="4">
    <source>
        <dbReference type="ARBA" id="ARBA00022827"/>
    </source>
</evidence>
<feature type="compositionally biased region" description="Basic and acidic residues" evidence="8">
    <location>
        <begin position="16"/>
        <end position="29"/>
    </location>
</feature>
<protein>
    <submittedName>
        <fullName evidence="9">Cyclopentanone 1,2-monooxygenase</fullName>
    </submittedName>
</protein>
<dbReference type="Gene3D" id="3.50.50.60">
    <property type="entry name" value="FAD/NAD(P)-binding domain"/>
    <property type="match status" value="2"/>
</dbReference>
<feature type="region of interest" description="Disordered" evidence="8">
    <location>
        <begin position="1"/>
        <end position="29"/>
    </location>
</feature>
<dbReference type="VEuPathDB" id="FungiDB:G647_03591"/>
<organism evidence="9 10">
    <name type="scientific">Cladophialophora carrionii</name>
    <dbReference type="NCBI Taxonomy" id="86049"/>
    <lineage>
        <taxon>Eukaryota</taxon>
        <taxon>Fungi</taxon>
        <taxon>Dikarya</taxon>
        <taxon>Ascomycota</taxon>
        <taxon>Pezizomycotina</taxon>
        <taxon>Eurotiomycetes</taxon>
        <taxon>Chaetothyriomycetidae</taxon>
        <taxon>Chaetothyriales</taxon>
        <taxon>Herpotrichiellaceae</taxon>
        <taxon>Cladophialophora</taxon>
    </lineage>
</organism>
<evidence type="ECO:0000256" key="7">
    <source>
        <dbReference type="ARBA" id="ARBA00023033"/>
    </source>
</evidence>
<dbReference type="STRING" id="86049.A0A1C1CAX0"/>
<reference evidence="10" key="1">
    <citation type="submission" date="2015-07" db="EMBL/GenBank/DDBJ databases">
        <authorList>
            <person name="Teixeira M.M."/>
            <person name="Souza R.C."/>
            <person name="Almeida L.G."/>
            <person name="Vicente V.A."/>
            <person name="de Hoog S."/>
            <person name="Bocca A.L."/>
            <person name="de Almeida S.R."/>
            <person name="Vasconcelos A.T."/>
            <person name="Felipe M.S."/>
        </authorList>
    </citation>
    <scope>NUCLEOTIDE SEQUENCE [LARGE SCALE GENOMIC DNA]</scope>
    <source>
        <strain evidence="10">KSF</strain>
    </source>
</reference>
<sequence>MKRDISNVAPATNGTHDADKAHTNGDHTESQPLDMVIVGAGFAGVYLLHQLRRRGFKAKIVEAGSDLGGIWYWNRYPGARVDSQYPVYALSIPEVYKDWTWSSHYPDHAELRAYFEHVEDRLHVKKDCVFDSKVTAATWDDTTCLWTITCETGRTFTTRHWTACTGFAAKRYFPAWEGLDDFKGVIHHSSFWPKEGVDVKGKRVAVVGTGATGVQITQEWAKEIGPDGHLKMFQRTPNYACPMNQVFMTKEEQVKLVDELADRFAERNNFYNGFLYQWRDNLTFDHSDEERREFYEMLWKMGGFRFLMNNYYDMTRDSVANQTAYDFWREKVHARVHDARKAELLAPKEKPHLFGGKRLSLEQDFYDHFNKVLIRPPSFPLRLAPSLISLGADHFDCIKQDKLITSPSTPELVLQMLMPSFDQPNVDVIDTRTNPIVRFTPDGIVQEDGTFHALDVIALATGFDSITGGLKDMHVTGVDGVVLADKWAAGTWTYLGISTAGFPNFFFTYGPQAPTAFSNGPSCIEIQADWIVEVLEDMAARNLRKMNPQRRAEEQWRELVFELINDTPRGKVDSWYNGANIPGKPREHLNYAGGIPRYKKTLEEVKKGGYEGFELS</sequence>
<dbReference type="PANTHER" id="PTHR43098:SF3">
    <property type="entry name" value="L-ORNITHINE N(5)-MONOOXYGENASE-RELATED"/>
    <property type="match status" value="1"/>
</dbReference>
<keyword evidence="6" id="KW-0560">Oxidoreductase</keyword>
<dbReference type="eggNOG" id="KOG1399">
    <property type="taxonomic scope" value="Eukaryota"/>
</dbReference>
<evidence type="ECO:0000256" key="2">
    <source>
        <dbReference type="ARBA" id="ARBA00010139"/>
    </source>
</evidence>
<proteinExistence type="inferred from homology"/>
<evidence type="ECO:0000256" key="1">
    <source>
        <dbReference type="ARBA" id="ARBA00001974"/>
    </source>
</evidence>
<comment type="cofactor">
    <cofactor evidence="1">
        <name>FAD</name>
        <dbReference type="ChEBI" id="CHEBI:57692"/>
    </cofactor>
</comment>
<comment type="similarity">
    <text evidence="2">Belongs to the FAD-binding monooxygenase family.</text>
</comment>
<dbReference type="AlphaFoldDB" id="A0A1C1CAX0"/>
<dbReference type="VEuPathDB" id="FungiDB:CLCR_01447"/>
<dbReference type="Proteomes" id="UP000094526">
    <property type="component" value="Unassembled WGS sequence"/>
</dbReference>
<evidence type="ECO:0000313" key="10">
    <source>
        <dbReference type="Proteomes" id="UP000094526"/>
    </source>
</evidence>
<dbReference type="PANTHER" id="PTHR43098">
    <property type="entry name" value="L-ORNITHINE N(5)-MONOOXYGENASE-RELATED"/>
    <property type="match status" value="1"/>
</dbReference>
<dbReference type="InterPro" id="IPR036188">
    <property type="entry name" value="FAD/NAD-bd_sf"/>
</dbReference>
<dbReference type="Pfam" id="PF00743">
    <property type="entry name" value="FMO-like"/>
    <property type="match status" value="1"/>
</dbReference>
<dbReference type="InterPro" id="IPR020946">
    <property type="entry name" value="Flavin_mOase-like"/>
</dbReference>
<dbReference type="InterPro" id="IPR050775">
    <property type="entry name" value="FAD-binding_Monooxygenases"/>
</dbReference>
<dbReference type="GO" id="GO:0004499">
    <property type="term" value="F:N,N-dimethylaniline monooxygenase activity"/>
    <property type="evidence" value="ECO:0007669"/>
    <property type="project" value="InterPro"/>
</dbReference>
<evidence type="ECO:0000256" key="3">
    <source>
        <dbReference type="ARBA" id="ARBA00022630"/>
    </source>
</evidence>
<evidence type="ECO:0000256" key="6">
    <source>
        <dbReference type="ARBA" id="ARBA00023002"/>
    </source>
</evidence>
<evidence type="ECO:0000256" key="5">
    <source>
        <dbReference type="ARBA" id="ARBA00022857"/>
    </source>
</evidence>
<keyword evidence="5" id="KW-0521">NADP</keyword>
<keyword evidence="7 9" id="KW-0503">Monooxygenase</keyword>
<gene>
    <name evidence="9" type="primary">cpnB</name>
    <name evidence="9" type="ORF">CLCR_01447</name>
</gene>
<dbReference type="GO" id="GO:0050660">
    <property type="term" value="F:flavin adenine dinucleotide binding"/>
    <property type="evidence" value="ECO:0007669"/>
    <property type="project" value="InterPro"/>
</dbReference>
<comment type="caution">
    <text evidence="9">The sequence shown here is derived from an EMBL/GenBank/DDBJ whole genome shotgun (WGS) entry which is preliminary data.</text>
</comment>
<keyword evidence="4" id="KW-0274">FAD</keyword>
<evidence type="ECO:0000256" key="8">
    <source>
        <dbReference type="SAM" id="MobiDB-lite"/>
    </source>
</evidence>
<accession>A0A1C1CAX0</accession>
<keyword evidence="10" id="KW-1185">Reference proteome</keyword>
<name>A0A1C1CAX0_9EURO</name>
<evidence type="ECO:0000313" key="9">
    <source>
        <dbReference type="EMBL" id="OCT45693.1"/>
    </source>
</evidence>
<dbReference type="OrthoDB" id="66881at2759"/>
<dbReference type="SUPFAM" id="SSF51905">
    <property type="entry name" value="FAD/NAD(P)-binding domain"/>
    <property type="match status" value="3"/>
</dbReference>